<dbReference type="EMBL" id="BFAA01013861">
    <property type="protein sequence ID" value="GCB75956.1"/>
    <property type="molecule type" value="Genomic_DNA"/>
</dbReference>
<name>A0A401PS39_SCYTO</name>
<keyword evidence="3 6" id="KW-0106">Calcium</keyword>
<dbReference type="Gene3D" id="1.10.220.10">
    <property type="entry name" value="Annexin"/>
    <property type="match status" value="4"/>
</dbReference>
<evidence type="ECO:0000313" key="8">
    <source>
        <dbReference type="Proteomes" id="UP000288216"/>
    </source>
</evidence>
<dbReference type="PANTHER" id="PTHR10502:SF17">
    <property type="entry name" value="ANNEXIN A1"/>
    <property type="match status" value="1"/>
</dbReference>
<dbReference type="OrthoDB" id="37886at2759"/>
<accession>A0A401PS39</accession>
<dbReference type="GO" id="GO:0005634">
    <property type="term" value="C:nucleus"/>
    <property type="evidence" value="ECO:0007669"/>
    <property type="project" value="TreeGrafter"/>
</dbReference>
<evidence type="ECO:0000256" key="3">
    <source>
        <dbReference type="ARBA" id="ARBA00022837"/>
    </source>
</evidence>
<evidence type="ECO:0000256" key="2">
    <source>
        <dbReference type="ARBA" id="ARBA00022737"/>
    </source>
</evidence>
<comment type="caution">
    <text evidence="7">The sequence shown here is derived from an EMBL/GenBank/DDBJ whole genome shotgun (WGS) entry which is preliminary data.</text>
</comment>
<dbReference type="InterPro" id="IPR001464">
    <property type="entry name" value="Annexin"/>
</dbReference>
<keyword evidence="5 6" id="KW-0111">Calcium/phospholipid-binding</keyword>
<dbReference type="FunFam" id="1.10.220.10:FF:000007">
    <property type="entry name" value="Annexin"/>
    <property type="match status" value="1"/>
</dbReference>
<dbReference type="FunFam" id="1.10.220.10:FF:000002">
    <property type="entry name" value="Annexin"/>
    <property type="match status" value="1"/>
</dbReference>
<dbReference type="FunFam" id="1.10.220.10:FF:000003">
    <property type="entry name" value="Annexin"/>
    <property type="match status" value="1"/>
</dbReference>
<dbReference type="GO" id="GO:0071385">
    <property type="term" value="P:cellular response to glucocorticoid stimulus"/>
    <property type="evidence" value="ECO:0007669"/>
    <property type="project" value="TreeGrafter"/>
</dbReference>
<dbReference type="SMART" id="SM00335">
    <property type="entry name" value="ANX"/>
    <property type="match status" value="4"/>
</dbReference>
<sequence length="324" mass="36190">MQANYPSPSGPTITPFPNFDASADAVALNNALHAKGVDEEGIINILTTRTNWQRQQIAAEYQQSVGKQLKDVMKSKLSSKLETVALDLLQTPAKFDAHQLHYAMKGLGTDEDCLVEILVSRNNQEIKEIIKAYKEEFKSDLEDKIKSDTSKDFQKALIALLKASRDEGCEVNHDLADDDARALYEAGEKRKGSDVDTFINILTSRNATHMQTVFQRYTKYSKHEVGKALDLELSGDIENVLMSLVKCLGCKPGYFAEKLHDSMKGYGTNDKMLIRILISRSEVDLKDIKVVYKAKYGTTLHQAIKDDTKGDYETILLALCGSDE</sequence>
<protein>
    <recommendedName>
        <fullName evidence="6">Annexin</fullName>
    </recommendedName>
</protein>
<evidence type="ECO:0000313" key="7">
    <source>
        <dbReference type="EMBL" id="GCB75956.1"/>
    </source>
</evidence>
<dbReference type="GO" id="GO:0005509">
    <property type="term" value="F:calcium ion binding"/>
    <property type="evidence" value="ECO:0007669"/>
    <property type="project" value="InterPro"/>
</dbReference>
<evidence type="ECO:0000256" key="5">
    <source>
        <dbReference type="ARBA" id="ARBA00023302"/>
    </source>
</evidence>
<dbReference type="GO" id="GO:0012506">
    <property type="term" value="C:vesicle membrane"/>
    <property type="evidence" value="ECO:0007669"/>
    <property type="project" value="TreeGrafter"/>
</dbReference>
<evidence type="ECO:0000256" key="4">
    <source>
        <dbReference type="ARBA" id="ARBA00023216"/>
    </source>
</evidence>
<dbReference type="AlphaFoldDB" id="A0A401PS39"/>
<dbReference type="STRING" id="75743.A0A401PS39"/>
<keyword evidence="4 6" id="KW-0041">Annexin</keyword>
<dbReference type="GO" id="GO:0005737">
    <property type="term" value="C:cytoplasm"/>
    <property type="evidence" value="ECO:0007669"/>
    <property type="project" value="TreeGrafter"/>
</dbReference>
<proteinExistence type="inferred from homology"/>
<reference evidence="7 8" key="1">
    <citation type="journal article" date="2018" name="Nat. Ecol. Evol.">
        <title>Shark genomes provide insights into elasmobranch evolution and the origin of vertebrates.</title>
        <authorList>
            <person name="Hara Y"/>
            <person name="Yamaguchi K"/>
            <person name="Onimaru K"/>
            <person name="Kadota M"/>
            <person name="Koyanagi M"/>
            <person name="Keeley SD"/>
            <person name="Tatsumi K"/>
            <person name="Tanaka K"/>
            <person name="Motone F"/>
            <person name="Kageyama Y"/>
            <person name="Nozu R"/>
            <person name="Adachi N"/>
            <person name="Nishimura O"/>
            <person name="Nakagawa R"/>
            <person name="Tanegashima C"/>
            <person name="Kiyatake I"/>
            <person name="Matsumoto R"/>
            <person name="Murakumo K"/>
            <person name="Nishida K"/>
            <person name="Terakita A"/>
            <person name="Kuratani S"/>
            <person name="Sato K"/>
            <person name="Hyodo S Kuraku.S."/>
        </authorList>
    </citation>
    <scope>NUCLEOTIDE SEQUENCE [LARGE SCALE GENOMIC DNA]</scope>
</reference>
<dbReference type="PANTHER" id="PTHR10502">
    <property type="entry name" value="ANNEXIN"/>
    <property type="match status" value="1"/>
</dbReference>
<dbReference type="SUPFAM" id="SSF47874">
    <property type="entry name" value="Annexin"/>
    <property type="match status" value="1"/>
</dbReference>
<dbReference type="GO" id="GO:0005886">
    <property type="term" value="C:plasma membrane"/>
    <property type="evidence" value="ECO:0007669"/>
    <property type="project" value="TreeGrafter"/>
</dbReference>
<comment type="similarity">
    <text evidence="1 6">Belongs to the annexin family.</text>
</comment>
<dbReference type="GO" id="GO:0005544">
    <property type="term" value="F:calcium-dependent phospholipid binding"/>
    <property type="evidence" value="ECO:0007669"/>
    <property type="project" value="UniProtKB-KW"/>
</dbReference>
<keyword evidence="8" id="KW-1185">Reference proteome</keyword>
<dbReference type="GO" id="GO:0006909">
    <property type="term" value="P:phagocytosis"/>
    <property type="evidence" value="ECO:0007669"/>
    <property type="project" value="TreeGrafter"/>
</dbReference>
<dbReference type="PRINTS" id="PR00196">
    <property type="entry name" value="ANNEXIN"/>
</dbReference>
<dbReference type="PROSITE" id="PS00223">
    <property type="entry name" value="ANNEXIN_1"/>
    <property type="match status" value="2"/>
</dbReference>
<dbReference type="PROSITE" id="PS51897">
    <property type="entry name" value="ANNEXIN_2"/>
    <property type="match status" value="4"/>
</dbReference>
<gene>
    <name evidence="7" type="ORF">scyTo_0019078</name>
</gene>
<dbReference type="OMA" id="ALIRIMF"/>
<comment type="domain">
    <text evidence="6">A pair of annexin repeats may form one binding site for calcium and phospholipid.</text>
</comment>
<dbReference type="GO" id="GO:0007165">
    <property type="term" value="P:signal transduction"/>
    <property type="evidence" value="ECO:0007669"/>
    <property type="project" value="TreeGrafter"/>
</dbReference>
<dbReference type="InterPro" id="IPR037104">
    <property type="entry name" value="Annexin_sf"/>
</dbReference>
<dbReference type="InterPro" id="IPR018502">
    <property type="entry name" value="Annexin_repeat"/>
</dbReference>
<keyword evidence="2 6" id="KW-0677">Repeat</keyword>
<dbReference type="Proteomes" id="UP000288216">
    <property type="component" value="Unassembled WGS sequence"/>
</dbReference>
<evidence type="ECO:0000256" key="6">
    <source>
        <dbReference type="RuleBase" id="RU003540"/>
    </source>
</evidence>
<dbReference type="InterPro" id="IPR018252">
    <property type="entry name" value="Annexin_repeat_CS"/>
</dbReference>
<dbReference type="GO" id="GO:0001786">
    <property type="term" value="F:phosphatidylserine binding"/>
    <property type="evidence" value="ECO:0007669"/>
    <property type="project" value="TreeGrafter"/>
</dbReference>
<dbReference type="Pfam" id="PF00191">
    <property type="entry name" value="Annexin"/>
    <property type="match status" value="4"/>
</dbReference>
<organism evidence="7 8">
    <name type="scientific">Scyliorhinus torazame</name>
    <name type="common">Cloudy catshark</name>
    <name type="synonym">Catulus torazame</name>
    <dbReference type="NCBI Taxonomy" id="75743"/>
    <lineage>
        <taxon>Eukaryota</taxon>
        <taxon>Metazoa</taxon>
        <taxon>Chordata</taxon>
        <taxon>Craniata</taxon>
        <taxon>Vertebrata</taxon>
        <taxon>Chondrichthyes</taxon>
        <taxon>Elasmobranchii</taxon>
        <taxon>Galeomorphii</taxon>
        <taxon>Galeoidea</taxon>
        <taxon>Carcharhiniformes</taxon>
        <taxon>Scyliorhinidae</taxon>
        <taxon>Scyliorhinus</taxon>
    </lineage>
</organism>
<evidence type="ECO:0000256" key="1">
    <source>
        <dbReference type="ARBA" id="ARBA00007831"/>
    </source>
</evidence>
<dbReference type="FunFam" id="1.10.220.10:FF:000001">
    <property type="entry name" value="Annexin"/>
    <property type="match status" value="1"/>
</dbReference>